<keyword evidence="3" id="KW-0804">Transcription</keyword>
<dbReference type="PRINTS" id="PR00033">
    <property type="entry name" value="HTHASNC"/>
</dbReference>
<feature type="domain" description="HTH asnC-type" evidence="4">
    <location>
        <begin position="7"/>
        <end position="68"/>
    </location>
</feature>
<dbReference type="InterPro" id="IPR036390">
    <property type="entry name" value="WH_DNA-bd_sf"/>
</dbReference>
<dbReference type="Gene3D" id="3.30.70.920">
    <property type="match status" value="1"/>
</dbReference>
<dbReference type="InterPro" id="IPR036388">
    <property type="entry name" value="WH-like_DNA-bd_sf"/>
</dbReference>
<dbReference type="SUPFAM" id="SSF54909">
    <property type="entry name" value="Dimeric alpha+beta barrel"/>
    <property type="match status" value="1"/>
</dbReference>
<reference evidence="5 6" key="1">
    <citation type="submission" date="2018-09" db="EMBL/GenBank/DDBJ databases">
        <authorList>
            <consortium name="Pathogen Informatics"/>
        </authorList>
    </citation>
    <scope>NUCLEOTIDE SEQUENCE [LARGE SCALE GENOMIC DNA]</scope>
    <source>
        <strain evidence="5 6">OH-22767</strain>
    </source>
</reference>
<dbReference type="EMBL" id="UNSC01000002">
    <property type="protein sequence ID" value="SZD71599.1"/>
    <property type="molecule type" value="Genomic_DNA"/>
</dbReference>
<dbReference type="AlphaFoldDB" id="A0A383TWQ7"/>
<dbReference type="PROSITE" id="PS50956">
    <property type="entry name" value="HTH_ASNC_2"/>
    <property type="match status" value="1"/>
</dbReference>
<dbReference type="SMART" id="SM00344">
    <property type="entry name" value="HTH_ASNC"/>
    <property type="match status" value="1"/>
</dbReference>
<dbReference type="Pfam" id="PF13412">
    <property type="entry name" value="HTH_24"/>
    <property type="match status" value="1"/>
</dbReference>
<protein>
    <submittedName>
        <fullName evidence="5">Regulatory protein AsnC</fullName>
    </submittedName>
</protein>
<proteinExistence type="predicted"/>
<organism evidence="5 6">
    <name type="scientific">Candidatus Ornithobacterium hominis</name>
    <dbReference type="NCBI Taxonomy" id="2497989"/>
    <lineage>
        <taxon>Bacteria</taxon>
        <taxon>Pseudomonadati</taxon>
        <taxon>Bacteroidota</taxon>
        <taxon>Flavobacteriia</taxon>
        <taxon>Flavobacteriales</taxon>
        <taxon>Weeksellaceae</taxon>
        <taxon>Ornithobacterium</taxon>
    </lineage>
</organism>
<dbReference type="GO" id="GO:0005829">
    <property type="term" value="C:cytosol"/>
    <property type="evidence" value="ECO:0007669"/>
    <property type="project" value="TreeGrafter"/>
</dbReference>
<evidence type="ECO:0000259" key="4">
    <source>
        <dbReference type="PROSITE" id="PS50956"/>
    </source>
</evidence>
<dbReference type="CDD" id="cd00090">
    <property type="entry name" value="HTH_ARSR"/>
    <property type="match status" value="1"/>
</dbReference>
<keyword evidence="6" id="KW-1185">Reference proteome</keyword>
<accession>A0A383TWQ7</accession>
<evidence type="ECO:0000256" key="1">
    <source>
        <dbReference type="ARBA" id="ARBA00023015"/>
    </source>
</evidence>
<dbReference type="RefSeq" id="WP_119059082.1">
    <property type="nucleotide sequence ID" value="NZ_UNSC01000002.1"/>
</dbReference>
<gene>
    <name evidence="5" type="primary">asnC</name>
    <name evidence="5" type="ORF">SAMEA104719789_00649</name>
</gene>
<keyword evidence="2" id="KW-0238">DNA-binding</keyword>
<evidence type="ECO:0000256" key="3">
    <source>
        <dbReference type="ARBA" id="ARBA00023163"/>
    </source>
</evidence>
<sequence>MRSRYKIDKVDKQILQFLIQNTRMPFTEIAKRMEVSAGTIHVRVKKLEDAGIIKGSSLEIDYERLGYNFIAYIGIMLTKSSHTKSVIAQLEKIPNVTVANIISGRYNIFCKIRAKDTNDARDVIFKIDEIEEVSRTESMISLDEIIDDRSRLLTNIFM</sequence>
<dbReference type="InterPro" id="IPR019887">
    <property type="entry name" value="Tscrpt_reg_AsnC/Lrp_C"/>
</dbReference>
<dbReference type="InterPro" id="IPR000485">
    <property type="entry name" value="AsnC-type_HTH_dom"/>
</dbReference>
<dbReference type="Proteomes" id="UP000262142">
    <property type="component" value="Unassembled WGS sequence"/>
</dbReference>
<evidence type="ECO:0000313" key="5">
    <source>
        <dbReference type="EMBL" id="SZD71599.1"/>
    </source>
</evidence>
<evidence type="ECO:0000256" key="2">
    <source>
        <dbReference type="ARBA" id="ARBA00023125"/>
    </source>
</evidence>
<dbReference type="Gene3D" id="1.10.10.10">
    <property type="entry name" value="Winged helix-like DNA-binding domain superfamily/Winged helix DNA-binding domain"/>
    <property type="match status" value="1"/>
</dbReference>
<dbReference type="OrthoDB" id="667919at2"/>
<dbReference type="GO" id="GO:0043565">
    <property type="term" value="F:sequence-specific DNA binding"/>
    <property type="evidence" value="ECO:0007669"/>
    <property type="project" value="InterPro"/>
</dbReference>
<dbReference type="InterPro" id="IPR011991">
    <property type="entry name" value="ArsR-like_HTH"/>
</dbReference>
<dbReference type="GO" id="GO:0006355">
    <property type="term" value="P:regulation of DNA-templated transcription"/>
    <property type="evidence" value="ECO:0007669"/>
    <property type="project" value="UniProtKB-ARBA"/>
</dbReference>
<dbReference type="InterPro" id="IPR011008">
    <property type="entry name" value="Dimeric_a/b-barrel"/>
</dbReference>
<evidence type="ECO:0000313" key="6">
    <source>
        <dbReference type="Proteomes" id="UP000262142"/>
    </source>
</evidence>
<dbReference type="InterPro" id="IPR019888">
    <property type="entry name" value="Tscrpt_reg_AsnC-like"/>
</dbReference>
<dbReference type="Pfam" id="PF01037">
    <property type="entry name" value="AsnC_trans_reg"/>
    <property type="match status" value="1"/>
</dbReference>
<dbReference type="SUPFAM" id="SSF46785">
    <property type="entry name" value="Winged helix' DNA-binding domain"/>
    <property type="match status" value="1"/>
</dbReference>
<keyword evidence="1" id="KW-0805">Transcription regulation</keyword>
<dbReference type="GO" id="GO:0043200">
    <property type="term" value="P:response to amino acid"/>
    <property type="evidence" value="ECO:0007669"/>
    <property type="project" value="TreeGrafter"/>
</dbReference>
<dbReference type="PANTHER" id="PTHR30154:SF34">
    <property type="entry name" value="TRANSCRIPTIONAL REGULATOR AZLB"/>
    <property type="match status" value="1"/>
</dbReference>
<dbReference type="PANTHER" id="PTHR30154">
    <property type="entry name" value="LEUCINE-RESPONSIVE REGULATORY PROTEIN"/>
    <property type="match status" value="1"/>
</dbReference>
<name>A0A383TWQ7_9FLAO</name>